<feature type="region of interest" description="Disordered" evidence="9">
    <location>
        <begin position="597"/>
        <end position="667"/>
    </location>
</feature>
<reference evidence="10 11" key="1">
    <citation type="submission" date="2016-06" db="EMBL/GenBank/DDBJ databases">
        <title>Evolution of pathogenesis and genome organization in the Tremellales.</title>
        <authorList>
            <person name="Cuomo C."/>
            <person name="Litvintseva A."/>
            <person name="Heitman J."/>
            <person name="Chen Y."/>
            <person name="Sun S."/>
            <person name="Springer D."/>
            <person name="Dromer F."/>
            <person name="Young S."/>
            <person name="Zeng Q."/>
            <person name="Chapman S."/>
            <person name="Gujja S."/>
            <person name="Saif S."/>
            <person name="Birren B."/>
        </authorList>
    </citation>
    <scope>NUCLEOTIDE SEQUENCE [LARGE SCALE GENOMIC DNA]</scope>
    <source>
        <strain evidence="10 11">ATCC 28783</strain>
    </source>
</reference>
<name>A0A4V1M354_TREME</name>
<evidence type="ECO:0000256" key="4">
    <source>
        <dbReference type="ARBA" id="ARBA00022448"/>
    </source>
</evidence>
<evidence type="ECO:0000256" key="7">
    <source>
        <dbReference type="ARBA" id="ARBA00023136"/>
    </source>
</evidence>
<dbReference type="GO" id="GO:0000139">
    <property type="term" value="C:Golgi membrane"/>
    <property type="evidence" value="ECO:0007669"/>
    <property type="project" value="UniProtKB-SubCell"/>
</dbReference>
<dbReference type="OrthoDB" id="1661054at2759"/>
<feature type="compositionally biased region" description="Basic and acidic residues" evidence="9">
    <location>
        <begin position="637"/>
        <end position="667"/>
    </location>
</feature>
<evidence type="ECO:0000313" key="10">
    <source>
        <dbReference type="EMBL" id="RXK35680.1"/>
    </source>
</evidence>
<dbReference type="SUPFAM" id="SSF74788">
    <property type="entry name" value="Cullin repeat-like"/>
    <property type="match status" value="1"/>
</dbReference>
<dbReference type="InParanoid" id="A0A4V1M354"/>
<dbReference type="EMBL" id="SDIL01000126">
    <property type="protein sequence ID" value="RXK35680.1"/>
    <property type="molecule type" value="Genomic_DNA"/>
</dbReference>
<dbReference type="GO" id="GO:0017119">
    <property type="term" value="C:Golgi transport complex"/>
    <property type="evidence" value="ECO:0007669"/>
    <property type="project" value="InterPro"/>
</dbReference>
<dbReference type="STRING" id="5217.A0A4V1M354"/>
<dbReference type="InterPro" id="IPR016159">
    <property type="entry name" value="Cullin_repeat-like_dom_sf"/>
</dbReference>
<keyword evidence="4" id="KW-0813">Transport</keyword>
<keyword evidence="6" id="KW-0333">Golgi apparatus</keyword>
<sequence length="667" mass="73903">MAQHTHEHAISLTDILSESLLTSSSIPYTLDLNTPSARTYIDRLVGLPLDALVFEPSSISSQSHAIDSELVNLCFREYPTFISVHKCSAAVRVAIDDFDQSLSQLLDSVPALEQSCREFSTITSGIQKGREKASLVQEHQDKLVDLLEIPQLMETCVRNGYYQEALELASHVQEMGRRHENVLIQDVAMEVDSMLQLMLSQLLALLREPVKLPTLVKTIGYLRRLDKLDEDQLCLVFLISRLHNFRAQLVGIEKDRDDPVRYVRKYVDIFREHVYDIISQFSAIFVQPSGRHTGMEQLISFARLCVNDLSQLIKSYVPRMSSDSASMSSILIQLGYCALSFARVGMDFSSLVGAPFEEVVISVYTQSISSASITLFTLLDDALKSAKPPGDILITPDHLTNVLVHPTRPVVEDPQSPPPVFAHFPPLAQFVNAHLSALNALRLLAPLDCHSSISHAQSAALTETTNRVLHFLRQSIAHAEIDTDRPRHARTPSSPRAHLLRRNTETQLTLEARATKRREAVAVCLAFAEAWSVAVEFISAGLQNGVFAEMGSKEAGGEEALRLIEEWIEINRPTEPRSNIISAVADVEEPPIQLEEETVVPHTPEPVIDSPTSAPPTLSESPSHALNGNDVVLDPDTGDHEQNGDIGEDREADGERTADVNGRSEHR</sequence>
<dbReference type="Proteomes" id="UP000289152">
    <property type="component" value="Unassembled WGS sequence"/>
</dbReference>
<keyword evidence="11" id="KW-1185">Reference proteome</keyword>
<keyword evidence="5" id="KW-0653">Protein transport</keyword>
<evidence type="ECO:0000256" key="1">
    <source>
        <dbReference type="ARBA" id="ARBA00004395"/>
    </source>
</evidence>
<evidence type="ECO:0000256" key="2">
    <source>
        <dbReference type="ARBA" id="ARBA00006419"/>
    </source>
</evidence>
<proteinExistence type="inferred from homology"/>
<dbReference type="FunCoup" id="A0A4V1M354">
    <property type="interactions" value="42"/>
</dbReference>
<comment type="caution">
    <text evidence="10">The sequence shown here is derived from an EMBL/GenBank/DDBJ whole genome shotgun (WGS) entry which is preliminary data.</text>
</comment>
<dbReference type="AlphaFoldDB" id="A0A4V1M354"/>
<dbReference type="Pfam" id="PF04124">
    <property type="entry name" value="Dor1"/>
    <property type="match status" value="1"/>
</dbReference>
<dbReference type="PANTHER" id="PTHR21311:SF0">
    <property type="entry name" value="CONSERVED OLIGOMERIC GOLGI COMPLEX SUBUNIT 8"/>
    <property type="match status" value="1"/>
</dbReference>
<dbReference type="GO" id="GO:0015031">
    <property type="term" value="P:protein transport"/>
    <property type="evidence" value="ECO:0007669"/>
    <property type="project" value="UniProtKB-KW"/>
</dbReference>
<comment type="subcellular location">
    <subcellularLocation>
        <location evidence="1">Golgi apparatus membrane</location>
        <topology evidence="1">Peripheral membrane protein</topology>
    </subcellularLocation>
</comment>
<gene>
    <name evidence="10" type="ORF">M231_07053</name>
</gene>
<accession>A0A4V1M354</accession>
<evidence type="ECO:0000256" key="9">
    <source>
        <dbReference type="SAM" id="MobiDB-lite"/>
    </source>
</evidence>
<organism evidence="10 11">
    <name type="scientific">Tremella mesenterica</name>
    <name type="common">Jelly fungus</name>
    <dbReference type="NCBI Taxonomy" id="5217"/>
    <lineage>
        <taxon>Eukaryota</taxon>
        <taxon>Fungi</taxon>
        <taxon>Dikarya</taxon>
        <taxon>Basidiomycota</taxon>
        <taxon>Agaricomycotina</taxon>
        <taxon>Tremellomycetes</taxon>
        <taxon>Tremellales</taxon>
        <taxon>Tremellaceae</taxon>
        <taxon>Tremella</taxon>
    </lineage>
</organism>
<evidence type="ECO:0000313" key="11">
    <source>
        <dbReference type="Proteomes" id="UP000289152"/>
    </source>
</evidence>
<evidence type="ECO:0000256" key="6">
    <source>
        <dbReference type="ARBA" id="ARBA00023034"/>
    </source>
</evidence>
<evidence type="ECO:0000256" key="8">
    <source>
        <dbReference type="ARBA" id="ARBA00031347"/>
    </source>
</evidence>
<evidence type="ECO:0000256" key="3">
    <source>
        <dbReference type="ARBA" id="ARBA00020983"/>
    </source>
</evidence>
<evidence type="ECO:0000256" key="5">
    <source>
        <dbReference type="ARBA" id="ARBA00022927"/>
    </source>
</evidence>
<comment type="similarity">
    <text evidence="2">Belongs to the COG8 family.</text>
</comment>
<dbReference type="InterPro" id="IPR007255">
    <property type="entry name" value="COG8"/>
</dbReference>
<dbReference type="GO" id="GO:0006891">
    <property type="term" value="P:intra-Golgi vesicle-mediated transport"/>
    <property type="evidence" value="ECO:0007669"/>
    <property type="project" value="TreeGrafter"/>
</dbReference>
<dbReference type="PANTHER" id="PTHR21311">
    <property type="entry name" value="CONSERVED OLIGOMERIC GOLGI COMPLEX COMPONENT 8"/>
    <property type="match status" value="1"/>
</dbReference>
<feature type="compositionally biased region" description="Polar residues" evidence="9">
    <location>
        <begin position="610"/>
        <end position="626"/>
    </location>
</feature>
<keyword evidence="7" id="KW-0472">Membrane</keyword>
<dbReference type="VEuPathDB" id="FungiDB:TREMEDRAFT_57122"/>
<protein>
    <recommendedName>
        <fullName evidence="3">Conserved oligomeric Golgi complex subunit 8</fullName>
    </recommendedName>
    <alternativeName>
        <fullName evidence="8">Component of oligomeric Golgi complex 8</fullName>
    </alternativeName>
</protein>